<evidence type="ECO:0000259" key="4">
    <source>
        <dbReference type="PROSITE" id="PS50018"/>
    </source>
</evidence>
<feature type="compositionally biased region" description="Polar residues" evidence="3">
    <location>
        <begin position="2544"/>
        <end position="2565"/>
    </location>
</feature>
<dbReference type="GO" id="GO:0005096">
    <property type="term" value="F:GTPase activator activity"/>
    <property type="evidence" value="ECO:0007669"/>
    <property type="project" value="UniProtKB-KW"/>
</dbReference>
<dbReference type="SUPFAM" id="SSF48371">
    <property type="entry name" value="ARM repeat"/>
    <property type="match status" value="1"/>
</dbReference>
<dbReference type="PANTHER" id="PTHR10194:SF142">
    <property type="entry name" value="NEUROFIBROMIN"/>
    <property type="match status" value="1"/>
</dbReference>
<reference evidence="5" key="1">
    <citation type="submission" date="2020-11" db="EMBL/GenBank/DDBJ databases">
        <authorList>
            <person name="Tran Van P."/>
        </authorList>
    </citation>
    <scope>NUCLEOTIDE SEQUENCE</scope>
</reference>
<dbReference type="SMART" id="SM00323">
    <property type="entry name" value="RasGAP"/>
    <property type="match status" value="1"/>
</dbReference>
<dbReference type="InterPro" id="IPR016024">
    <property type="entry name" value="ARM-type_fold"/>
</dbReference>
<feature type="region of interest" description="Disordered" evidence="3">
    <location>
        <begin position="2662"/>
        <end position="2710"/>
    </location>
</feature>
<dbReference type="Pfam" id="PF00616">
    <property type="entry name" value="RasGAP"/>
    <property type="match status" value="1"/>
</dbReference>
<dbReference type="InterPro" id="IPR001251">
    <property type="entry name" value="CRAL-TRIO_dom"/>
</dbReference>
<dbReference type="SUPFAM" id="SSF48350">
    <property type="entry name" value="GTPase activation domain, GAP"/>
    <property type="match status" value="1"/>
</dbReference>
<dbReference type="Pfam" id="PF14228">
    <property type="entry name" value="MOR2-PAG1_mid"/>
    <property type="match status" value="1"/>
</dbReference>
<dbReference type="CDD" id="cd13313">
    <property type="entry name" value="PH_NF1"/>
    <property type="match status" value="1"/>
</dbReference>
<dbReference type="Gene3D" id="1.10.506.10">
    <property type="entry name" value="GTPase Activation - p120gap, domain 1"/>
    <property type="match status" value="2"/>
</dbReference>
<dbReference type="Gene3D" id="2.30.29.30">
    <property type="entry name" value="Pleckstrin-homology domain (PH domain)/Phosphotyrosine-binding domain (PTB)"/>
    <property type="match status" value="1"/>
</dbReference>
<keyword evidence="1" id="KW-0343">GTPase activation</keyword>
<evidence type="ECO:0000256" key="1">
    <source>
        <dbReference type="ARBA" id="ARBA00022468"/>
    </source>
</evidence>
<dbReference type="InterPro" id="IPR011993">
    <property type="entry name" value="PH-like_dom_sf"/>
</dbReference>
<dbReference type="FunFam" id="1.10.506.10:FF:000015">
    <property type="entry name" value="Neurofibromin isoform 1"/>
    <property type="match status" value="1"/>
</dbReference>
<accession>A0A7R9E4B5</accession>
<dbReference type="Gene3D" id="3.40.525.10">
    <property type="entry name" value="CRAL-TRIO lipid binding domain"/>
    <property type="match status" value="2"/>
</dbReference>
<gene>
    <name evidence="5" type="ORF">TMSB3V08_LOCUS3042</name>
</gene>
<dbReference type="InterPro" id="IPR029473">
    <property type="entry name" value="MOR2-PAG1_mid"/>
</dbReference>
<evidence type="ECO:0000256" key="3">
    <source>
        <dbReference type="SAM" id="MobiDB-lite"/>
    </source>
</evidence>
<evidence type="ECO:0000313" key="5">
    <source>
        <dbReference type="EMBL" id="CAD7426148.1"/>
    </source>
</evidence>
<keyword evidence="2" id="KW-0597">Phosphoprotein</keyword>
<dbReference type="Pfam" id="PF21877">
    <property type="entry name" value="PH_NF1"/>
    <property type="match status" value="1"/>
</dbReference>
<feature type="region of interest" description="Disordered" evidence="3">
    <location>
        <begin position="2544"/>
        <end position="2577"/>
    </location>
</feature>
<organism evidence="5">
    <name type="scientific">Timema monikensis</name>
    <dbReference type="NCBI Taxonomy" id="170555"/>
    <lineage>
        <taxon>Eukaryota</taxon>
        <taxon>Metazoa</taxon>
        <taxon>Ecdysozoa</taxon>
        <taxon>Arthropoda</taxon>
        <taxon>Hexapoda</taxon>
        <taxon>Insecta</taxon>
        <taxon>Pterygota</taxon>
        <taxon>Neoptera</taxon>
        <taxon>Polyneoptera</taxon>
        <taxon>Phasmatodea</taxon>
        <taxon>Timematodea</taxon>
        <taxon>Timematoidea</taxon>
        <taxon>Timematidae</taxon>
        <taxon>Timema</taxon>
    </lineage>
</organism>
<name>A0A7R9E4B5_9NEOP</name>
<dbReference type="InterPro" id="IPR001936">
    <property type="entry name" value="RasGAP_dom"/>
</dbReference>
<dbReference type="PANTHER" id="PTHR10194">
    <property type="entry name" value="RAS GTPASE-ACTIVATING PROTEINS"/>
    <property type="match status" value="1"/>
</dbReference>
<dbReference type="InterPro" id="IPR054071">
    <property type="entry name" value="PH_NF1"/>
</dbReference>
<dbReference type="InterPro" id="IPR039360">
    <property type="entry name" value="Ras_GTPase"/>
</dbReference>
<dbReference type="PROSITE" id="PS50018">
    <property type="entry name" value="RAS_GTPASE_ACTIV_2"/>
    <property type="match status" value="1"/>
</dbReference>
<dbReference type="InterPro" id="IPR008936">
    <property type="entry name" value="Rho_GTPase_activation_prot"/>
</dbReference>
<dbReference type="FunFam" id="1.10.506.10:FF:000014">
    <property type="entry name" value="Neurofibromin 1"/>
    <property type="match status" value="1"/>
</dbReference>
<dbReference type="InterPro" id="IPR036865">
    <property type="entry name" value="CRAL-TRIO_dom_sf"/>
</dbReference>
<proteinExistence type="predicted"/>
<sequence length="3094" mass="349846">MLPCRTGPQTTHSRINEEQNKKCLIQISRYRFSLVISGLTKILQRVNEMFLSLMAGPRPHGPDMERNCYESLLIVLDTLERCLSNQPKDTAKFDEAMNVKLLLREICQFIDVPNDNPIVLQLKNLASKVLFALSLNFFNAVFNRISARLQELSACNEENPDYSDIELIQHINVDVLRLTKLLSETIQKFRLLKKSAHIVLMTSLEKAVWNWMDTYPHEFADIQKKPNEELSKCCEGLFDILDTFADNKKGRAAVWPLQIMLLVLSPKVLEEIVNADSGAPCSPRHSKKKQFIDSVKRAVGPHSTSKQLTEASAVTCVKLCKASTYINILDSNNVAFTLVQSVINDLKTLLFNPVKPFSRGQNYLLQDIDLMIDCFVSCFRIKPHNNEALKVCLNPNSPSTYHFVLVSSLYRIITQVRLPWWPQIDLVYNKSSELRSMFTDTLNKVTQGYISHTPLRMITSLTLKSKDSTSKFKERGEEGPGYKNLLLWMVRLIHADPMLMLNNQGKAGHEIQSSTLELINGLVSLVHQPTMPDVAQEAMEALLVLHHPEKIEVWNPEAPINTFWDVSSQVLFSISQKLIQHQIMNYTDILKWLREILVCRNSFLLRHKDYANLGSQIAICKQAHIKLEVVFFMYLWSIDIEAVLVAMSCFSLLCEEADIRCGSDEVTVTYLLPNYHLYQDLAQASTILTTGKVSFSENKSCSTSEAHNGFAEENRALFQPAWEETFRNWEASTKILTSYPKTKLEDGQIEPFHRSMVKRRASHQNSEHELEDQINEWANMTGFLSALGGVCLQRKSPSRPGLGLGLCPTLVSTLDMRKCNVLTNSSQDVQYCPVTQFVGQLLRLLVCNNEKFGAQIQKHVKELVGHEMSPALYPILFDQIKAIVDKFFDQQGQVIVSDINTQFIEHTIFIMKNVLDTKTDHPAEHLGVTSIEGMMLAIVRYVRHLDMTVHAIHIKTKLCQLVEGMMKRRDDLAFRQEMKFRNKLVEYLTDWVMGTSHQIAPPGSGDVTVITRDLDQACMEAVAALLRGLPLQPEESDRGDLMEAKSQLFLKYFTLFMNLLNDCSDAQDGEKDVSRQRVAAGKLNTLRNATIQAMSNLLSANIDSGLMHSIDLGYNRDLQTRAAFMEVLTKILQQGTEFDTLAETVLADRFEQLVQLVTMISDKGELPIAMALANVVTTSQMDELARVFVTLFDAKHLLSPLLWNMFYREVEVSDCMQTLFRGNSLGSKIMAFCFKIYGASYLQTLLEPLIRPLLEETNQSFEVDPARVDPSEDIEENRRNLIALTQKVFDAIVSSADKFPPQLRSMCHCLYQVLSKRFPQFPQNNIGAVGTVIFLRFINPAIVSPQEMGIVGNPVPGAVKRGLMLMSKILQNIANHVEFSKEQHMVPFNDFLRAHFEIGRRFFIQIASDCETVDQASHSMSFISDANVLALHRLLWNHQERIGDYLSSSRDHKAVGRRPFDKMATLLAYLGPPEHKPVDSQYGILCSGGGLQYGKPVFERVLTLWSLWRYVVTRVMMMMMMLFVRDFLLMFLLFSSYARWSSIDMSSTNFEEIMVKHNMHEKEEFKSIKTLNIFYQAGTSKAGHPVFYYIARRYKREDWHVMNDASTRYFSRGIQDCADWPSRPTNKPLTILKLHTRQVSSLRDLMNVPSFNGQLTRIGETNGDLLIYHVILTLKPFCHAPFELVVDFTHTCSDNRFRTEFLQKWFYVLPEVAYDNIHASYIYNCNGWVREYTKFHDRILAPLRGNRKLIFIEAPTRLNDFIDPDQQKLPGATLSLDEDLKVFNNALKLSHKDTKVAIKVGPTAIQITSAEKTKVLSHSVLLNDVYYASEIEEVCLVDDNQFTLTIANESGPLSFIHNDCDSIVQAIIHIRNRWELSQPDTVTVHQKIRPKDVPGTLLNMALLNLGSSDPNLRTAAYNQLCALTATFDLKIEGQLLETSGLCIPSNNTIFIKSVSEKLATNEPHLTLEFLEECIQGFRVSSIELKHLCLEYMTPWLANLVRFCKPSDESKRQLKVAQILEQLIILTIEEVEMYPSIQAKIWGSIGQVPELIDMVLDSFIHRSVTGGIGSPMVEIMADTAVALASANVQLVAKKVIGRLCRVVDKTCVSPCPMLEQHMMWDDIAILARYLLMLSFNNCLDVARHLPYLFHVVTFLVCSGSLSMRASTHGLVINVIHSLCTCTKPSFSEETQRVLRLSLDEFSLPKFYLLFGISKVKSAAVTAFRSSYRHASERWFLKHFTLPRFGNEQQRSFSGNSQTDREQLSLNSLEVVTDALLEIMEACMRDIPECDWLQTWTSLAKSFAYCFNPALQPRALIVFGCICKSITDQDIKQLLRILVKALESFNDTVLLEALVVCLTRLQPLLRPESPIHRALFWVAISVLQLDEVSLYASGLALLEQNLHTLDSQGTFEEKTLEQVMMATREPLEWHFKQLDHAVGLSFKSTFHFALVGHLMKGYRHPTPTTVSRTARVLTMLLGIVAKPHKRDKFEVTPENIAYLAALVSVSEEVRSRCHVKHSLTRITPESSSTENLQVDLHLGLLPQPVSGGSSTLSTCRITTETSSSAHGSQPPPHSNTVPANRRQKSWDLLDQAAIAQARQQKHAQPQQPSQLGANWSDLVPNLLVLVLTSLLSRLHLIWFLLGFNPTFSDPGVHHLVVQAGESSSNKGWRSLDLGPPALPPPARPSFRTQRSSSVPAPRSGGGEPTGATASSIPGKSARVLFKTQRSFSVPTAKETKSSDELEPKPLNYCLNKCFKLAYKKQLVRRTLCLIGAGKGVQLKIDILQVIHFNVSEWQQVTQSTVQSYFAKCDNVEKNQGSDVTEIAARGDDDGTQDEDWVPLGKSTAGMSFDVYVFVSMDQELMIAMHLKVFYAASWSYFPPSFQDRSARVSVSNENNILLDPEVLTDFSTQALVMTVLATLVKYTTDEGETRILYQYLAEASVVFPRVFPVIHSLLDAKITSVLSICHDQVILSAVQNVIQNMIACEDTSQQQLHYLQSCGFGGLWRFAGPFTKSNCTAESAELFVNCLEAMVETCLPVEEGEVEIAPYPSMLSCVQQHEPQLIHVQPHTRLTHRERRKYRITRPVPICQTAQFQVHV</sequence>
<feature type="domain" description="Ras-GAP" evidence="4">
    <location>
        <begin position="1180"/>
        <end position="1375"/>
    </location>
</feature>
<evidence type="ECO:0000256" key="2">
    <source>
        <dbReference type="ARBA" id="ARBA00022553"/>
    </source>
</evidence>
<dbReference type="EMBL" id="OB793122">
    <property type="protein sequence ID" value="CAD7426148.1"/>
    <property type="molecule type" value="Genomic_DNA"/>
</dbReference>
<dbReference type="Pfam" id="PF13716">
    <property type="entry name" value="CRAL_TRIO_2"/>
    <property type="match status" value="1"/>
</dbReference>
<protein>
    <recommendedName>
        <fullName evidence="4">Ras-GAP domain-containing protein</fullName>
    </recommendedName>
</protein>
<dbReference type="CDD" id="cd05130">
    <property type="entry name" value="RasGAP_Neurofibromin"/>
    <property type="match status" value="1"/>
</dbReference>